<organism evidence="2 3">
    <name type="scientific">Trametes pubescens</name>
    <name type="common">White-rot fungus</name>
    <dbReference type="NCBI Taxonomy" id="154538"/>
    <lineage>
        <taxon>Eukaryota</taxon>
        <taxon>Fungi</taxon>
        <taxon>Dikarya</taxon>
        <taxon>Basidiomycota</taxon>
        <taxon>Agaricomycotina</taxon>
        <taxon>Agaricomycetes</taxon>
        <taxon>Polyporales</taxon>
        <taxon>Polyporaceae</taxon>
        <taxon>Trametes</taxon>
    </lineage>
</organism>
<dbReference type="OMA" id="TQGRWYI"/>
<keyword evidence="3" id="KW-1185">Reference proteome</keyword>
<gene>
    <name evidence="2" type="ORF">TRAPUB_9093</name>
</gene>
<evidence type="ECO:0000313" key="2">
    <source>
        <dbReference type="EMBL" id="OJT14342.1"/>
    </source>
</evidence>
<feature type="compositionally biased region" description="Acidic residues" evidence="1">
    <location>
        <begin position="76"/>
        <end position="93"/>
    </location>
</feature>
<dbReference type="AlphaFoldDB" id="A0A1M2W3J7"/>
<accession>A0A1M2W3J7</accession>
<sequence>MSQAYNGSSAEPYYQWDSEVYLPSRTDLVPRYRDVFPNEPEVPYVPLNADHRYLTPPPLDPRYMDEDIGPKNDAPPIDEADWAPLPDSDEDEPAGARLTLAPPGLAPKPMVVHEDESDGWYRTTSALDPPPVLDNSPRRSTRKKASTSRAQSSPYKRPQPSTSNTASASKSPSSRTKGRNARAGPSAAARPPAGQATRGKKNAANKYAPKTSSPLKNSTTQESKDVRAGPATQGRWYIPPRKHSTGSVSVGSDSSDDSSASDSE</sequence>
<evidence type="ECO:0000256" key="1">
    <source>
        <dbReference type="SAM" id="MobiDB-lite"/>
    </source>
</evidence>
<feature type="region of interest" description="Disordered" evidence="1">
    <location>
        <begin position="40"/>
        <end position="264"/>
    </location>
</feature>
<feature type="compositionally biased region" description="Polar residues" evidence="1">
    <location>
        <begin position="210"/>
        <end position="221"/>
    </location>
</feature>
<dbReference type="EMBL" id="MNAD01000306">
    <property type="protein sequence ID" value="OJT14342.1"/>
    <property type="molecule type" value="Genomic_DNA"/>
</dbReference>
<feature type="compositionally biased region" description="Low complexity" evidence="1">
    <location>
        <begin position="181"/>
        <end position="197"/>
    </location>
</feature>
<protein>
    <submittedName>
        <fullName evidence="2">Uncharacterized protein</fullName>
    </submittedName>
</protein>
<feature type="compositionally biased region" description="Low complexity" evidence="1">
    <location>
        <begin position="245"/>
        <end position="264"/>
    </location>
</feature>
<comment type="caution">
    <text evidence="2">The sequence shown here is derived from an EMBL/GenBank/DDBJ whole genome shotgun (WGS) entry which is preliminary data.</text>
</comment>
<dbReference type="OrthoDB" id="2754802at2759"/>
<proteinExistence type="predicted"/>
<reference evidence="2 3" key="1">
    <citation type="submission" date="2016-10" db="EMBL/GenBank/DDBJ databases">
        <title>Genome sequence of the basidiomycete white-rot fungus Trametes pubescens.</title>
        <authorList>
            <person name="Makela M.R."/>
            <person name="Granchi Z."/>
            <person name="Peng M."/>
            <person name="De Vries R.P."/>
            <person name="Grigoriev I."/>
            <person name="Riley R."/>
            <person name="Hilden K."/>
        </authorList>
    </citation>
    <scope>NUCLEOTIDE SEQUENCE [LARGE SCALE GENOMIC DNA]</scope>
    <source>
        <strain evidence="2 3">FBCC735</strain>
    </source>
</reference>
<name>A0A1M2W3J7_TRAPU</name>
<dbReference type="Proteomes" id="UP000184267">
    <property type="component" value="Unassembled WGS sequence"/>
</dbReference>
<evidence type="ECO:0000313" key="3">
    <source>
        <dbReference type="Proteomes" id="UP000184267"/>
    </source>
</evidence>
<feature type="compositionally biased region" description="Low complexity" evidence="1">
    <location>
        <begin position="160"/>
        <end position="174"/>
    </location>
</feature>